<proteinExistence type="predicted"/>
<dbReference type="NCBIfam" id="TIGR03223">
    <property type="entry name" value="Phn_opern_protn"/>
    <property type="match status" value="1"/>
</dbReference>
<comment type="caution">
    <text evidence="1">The sequence shown here is derived from an EMBL/GenBank/DDBJ whole genome shotgun (WGS) entry which is preliminary data.</text>
</comment>
<accession>A0ABP9Q6U4</accession>
<gene>
    <name evidence="1" type="ORF">GCM10025770_00480</name>
</gene>
<dbReference type="RefSeq" id="WP_345530807.1">
    <property type="nucleotide sequence ID" value="NZ_BAABLD010000001.1"/>
</dbReference>
<reference evidence="2" key="1">
    <citation type="journal article" date="2019" name="Int. J. Syst. Evol. Microbiol.">
        <title>The Global Catalogue of Microorganisms (GCM) 10K type strain sequencing project: providing services to taxonomists for standard genome sequencing and annotation.</title>
        <authorList>
            <consortium name="The Broad Institute Genomics Platform"/>
            <consortium name="The Broad Institute Genome Sequencing Center for Infectious Disease"/>
            <person name="Wu L."/>
            <person name="Ma J."/>
        </authorList>
    </citation>
    <scope>NUCLEOTIDE SEQUENCE [LARGE SCALE GENOMIC DNA]</scope>
    <source>
        <strain evidence="2">JCM 18715</strain>
    </source>
</reference>
<evidence type="ECO:0000313" key="2">
    <source>
        <dbReference type="Proteomes" id="UP001500547"/>
    </source>
</evidence>
<name>A0ABP9Q6U4_9RHOO</name>
<dbReference type="Gene3D" id="3.90.1140.10">
    <property type="entry name" value="Cyclic phosphodiesterase"/>
    <property type="match status" value="1"/>
</dbReference>
<dbReference type="PIRSF" id="PIRSF033328">
    <property type="entry name" value="Phest_Mll4975"/>
    <property type="match status" value="1"/>
</dbReference>
<dbReference type="InterPro" id="IPR009389">
    <property type="entry name" value="DUF1045"/>
</dbReference>
<dbReference type="Proteomes" id="UP001500547">
    <property type="component" value="Unassembled WGS sequence"/>
</dbReference>
<dbReference type="Pfam" id="PF06299">
    <property type="entry name" value="DUF1045"/>
    <property type="match status" value="1"/>
</dbReference>
<organism evidence="1 2">
    <name type="scientific">Viridibacterium curvum</name>
    <dbReference type="NCBI Taxonomy" id="1101404"/>
    <lineage>
        <taxon>Bacteria</taxon>
        <taxon>Pseudomonadati</taxon>
        <taxon>Pseudomonadota</taxon>
        <taxon>Betaproteobacteria</taxon>
        <taxon>Rhodocyclales</taxon>
        <taxon>Rhodocyclaceae</taxon>
        <taxon>Viridibacterium</taxon>
    </lineage>
</organism>
<dbReference type="EMBL" id="BAABLD010000001">
    <property type="protein sequence ID" value="GAA5157362.1"/>
    <property type="molecule type" value="Genomic_DNA"/>
</dbReference>
<sequence length="240" mass="26288">MAELSFDLAAARFALYFAPTAGSAHDRFGTHWLGRDARTGERPAQPAVAGFTPERLAALTSAPRLYGLHATLKPPMYLAEGSNPAQLEAAVATIAAAHAPFHFNVELAPLHGFLAWVASDAQEQIRAVADQCVRELDPFRRPPDAAELARRSAHGLSPRESELLLRWGYPHVFDQFRFHITLSDRIDDADESARLLAALREHSAALADEALVFDALDIFVQPSKGAELVHWRRFPLGAPA</sequence>
<keyword evidence="2" id="KW-1185">Reference proteome</keyword>
<evidence type="ECO:0000313" key="1">
    <source>
        <dbReference type="EMBL" id="GAA5157362.1"/>
    </source>
</evidence>
<protein>
    <submittedName>
        <fullName evidence="1">DUF1045 domain-containing protein</fullName>
    </submittedName>
</protein>